<evidence type="ECO:0000313" key="1">
    <source>
        <dbReference type="EMBL" id="BAQ24474.1"/>
    </source>
</evidence>
<sequence>MTKALLVLTKNDGYTATDEARGRGLVEAVDLIVSKKSFFLVLSND</sequence>
<gene>
    <name evidence="1" type="ORF">SRT_12130</name>
</gene>
<keyword evidence="2" id="KW-1185">Reference proteome</keyword>
<reference evidence="1 2" key="1">
    <citation type="journal article" date="2016" name="Microbiol. Immunol.">
        <title>Complete genome sequence of Streptococcus troglodytae TKU31 isolated from the oral cavity of a chimpanzee (Pan troglodytes).</title>
        <authorList>
            <person name="Okamoto M."/>
            <person name="Naito M."/>
            <person name="Miyanohara M."/>
            <person name="Imai S."/>
            <person name="Nomura Y."/>
            <person name="Saito W."/>
            <person name="Momoi Y."/>
            <person name="Takada K."/>
            <person name="Miyabe-Nishiwaki T."/>
            <person name="Tomonaga M."/>
            <person name="Hanada N."/>
        </authorList>
    </citation>
    <scope>NUCLEOTIDE SEQUENCE [LARGE SCALE GENOMIC DNA]</scope>
    <source>
        <strain evidence="2">TKU 31</strain>
    </source>
</reference>
<dbReference type="RefSeq" id="WP_154662701.1">
    <property type="nucleotide sequence ID" value="NZ_AP014612.1"/>
</dbReference>
<proteinExistence type="predicted"/>
<dbReference type="KEGG" id="strg:SRT_12130"/>
<accession>A0A1L7LJU6</accession>
<evidence type="ECO:0000313" key="2">
    <source>
        <dbReference type="Proteomes" id="UP000217758"/>
    </source>
</evidence>
<protein>
    <submittedName>
        <fullName evidence="1">Molybdopterin oxidoreductase</fullName>
    </submittedName>
</protein>
<dbReference type="Proteomes" id="UP000217758">
    <property type="component" value="Chromosome"/>
</dbReference>
<dbReference type="AlphaFoldDB" id="A0A1L7LJU6"/>
<organism evidence="1 2">
    <name type="scientific">Streptococcus troglodytae</name>
    <dbReference type="NCBI Taxonomy" id="1111760"/>
    <lineage>
        <taxon>Bacteria</taxon>
        <taxon>Bacillati</taxon>
        <taxon>Bacillota</taxon>
        <taxon>Bacilli</taxon>
        <taxon>Lactobacillales</taxon>
        <taxon>Streptococcaceae</taxon>
        <taxon>Streptococcus</taxon>
    </lineage>
</organism>
<dbReference type="EMBL" id="AP014612">
    <property type="protein sequence ID" value="BAQ24474.1"/>
    <property type="molecule type" value="Genomic_DNA"/>
</dbReference>
<name>A0A1L7LJU6_9STRE</name>